<organism evidence="1 2">
    <name type="scientific">Cercophora samala</name>
    <dbReference type="NCBI Taxonomy" id="330535"/>
    <lineage>
        <taxon>Eukaryota</taxon>
        <taxon>Fungi</taxon>
        <taxon>Dikarya</taxon>
        <taxon>Ascomycota</taxon>
        <taxon>Pezizomycotina</taxon>
        <taxon>Sordariomycetes</taxon>
        <taxon>Sordariomycetidae</taxon>
        <taxon>Sordariales</taxon>
        <taxon>Lasiosphaeriaceae</taxon>
        <taxon>Cercophora</taxon>
    </lineage>
</organism>
<comment type="caution">
    <text evidence="1">The sequence shown here is derived from an EMBL/GenBank/DDBJ whole genome shotgun (WGS) entry which is preliminary data.</text>
</comment>
<name>A0AA39YKB4_9PEZI</name>
<reference evidence="1" key="1">
    <citation type="submission" date="2023-06" db="EMBL/GenBank/DDBJ databases">
        <title>Genome-scale phylogeny and comparative genomics of the fungal order Sordariales.</title>
        <authorList>
            <consortium name="Lawrence Berkeley National Laboratory"/>
            <person name="Hensen N."/>
            <person name="Bonometti L."/>
            <person name="Westerberg I."/>
            <person name="Brannstrom I.O."/>
            <person name="Guillou S."/>
            <person name="Cros-Aarteil S."/>
            <person name="Calhoun S."/>
            <person name="Haridas S."/>
            <person name="Kuo A."/>
            <person name="Mondo S."/>
            <person name="Pangilinan J."/>
            <person name="Riley R."/>
            <person name="Labutti K."/>
            <person name="Andreopoulos B."/>
            <person name="Lipzen A."/>
            <person name="Chen C."/>
            <person name="Yanf M."/>
            <person name="Daum C."/>
            <person name="Ng V."/>
            <person name="Clum A."/>
            <person name="Steindorff A."/>
            <person name="Ohm R."/>
            <person name="Martin F."/>
            <person name="Silar P."/>
            <person name="Natvig D."/>
            <person name="Lalanne C."/>
            <person name="Gautier V."/>
            <person name="Ament-Velasquez S.L."/>
            <person name="Kruys A."/>
            <person name="Hutchinson M.I."/>
            <person name="Powell A.J."/>
            <person name="Barry K."/>
            <person name="Miller A.N."/>
            <person name="Grigoriev I.V."/>
            <person name="Debuchy R."/>
            <person name="Gladieux P."/>
            <person name="Thoren M.H."/>
            <person name="Johannesson H."/>
        </authorList>
    </citation>
    <scope>NUCLEOTIDE SEQUENCE</scope>
    <source>
        <strain evidence="1">CBS 307.81</strain>
    </source>
</reference>
<gene>
    <name evidence="1" type="ORF">QBC41DRAFT_386608</name>
</gene>
<protein>
    <submittedName>
        <fullName evidence="1">Uncharacterized protein</fullName>
    </submittedName>
</protein>
<dbReference type="AlphaFoldDB" id="A0AA39YKB4"/>
<keyword evidence="2" id="KW-1185">Reference proteome</keyword>
<proteinExistence type="predicted"/>
<accession>A0AA39YKB4</accession>
<dbReference type="EMBL" id="JAULSY010000229">
    <property type="protein sequence ID" value="KAK0654163.1"/>
    <property type="molecule type" value="Genomic_DNA"/>
</dbReference>
<sequence>MDKQNRHLASRTRKWTEIWNQWLDTLSLRGPKNPGTSFIHVQCDCSSALETKIAMGDLQKRATNTLIWVFPDEAAMAEFAGLHPEACTGVQARTYTGIVRMIGEQSGQQVLKNSTIVFDTHCGRYTFPLFLAVAWLILRLAEHTPPTTPTTVSTSVFVLSPNAKTLWTQEGINRHFGHSAEGATVKSIKVDLRDGRQEIQLLTAEPSPVHYLGAEVKRLLAQNPTIPCLVSTILPLGLCLYLYGRVKHEAEAEGFKLHLMTRENAKEEASLISKDLSPGCCVVVLMDSSIRFFPTLQVADVAHSSLLPGYLNARHWDDWAGKPALGTIGMPESETKRFWGLTQRCPTSLFMWDPIQSETDAATTIAGARRKFVELTPWSAWIFEMTLCAIQGIRADGRWKRLVDLPVYPFAVKAPSVWEKAFSECILMLVRLKFVTVARLAPDEAGLSMVEQQGLALTHKGRAVADLMYQHGISSLQEALLILGIRQEPDPTVKLTIAAITATCKFDDTLFCVPRARGIKDTGFDYIQSITKGVGSHLGRRGRPWLILGLLHAASIGQDEVQSFDPLISRKVKLVEGQMNRILGNNPRMAHLAGELTDDQLLRVEMVLCEAMIMNLVAIEPAGAMDFVDFYEDPENPETQEINVWAREIATAVHLPLMRHMWADDLPQPPDMCFGLHFGLKQNCFKFTEYRIDYYRTNWGVVLSDRAVRRVMDKIWPPVNGERRSAKFYREILRTYHNRSV</sequence>
<evidence type="ECO:0000313" key="1">
    <source>
        <dbReference type="EMBL" id="KAK0654163.1"/>
    </source>
</evidence>
<evidence type="ECO:0000313" key="2">
    <source>
        <dbReference type="Proteomes" id="UP001174997"/>
    </source>
</evidence>
<dbReference type="Proteomes" id="UP001174997">
    <property type="component" value="Unassembled WGS sequence"/>
</dbReference>